<organism evidence="1 2">
    <name type="scientific">Balaenoptera physalus</name>
    <name type="common">Fin whale</name>
    <name type="synonym">Balaena physalus</name>
    <dbReference type="NCBI Taxonomy" id="9770"/>
    <lineage>
        <taxon>Eukaryota</taxon>
        <taxon>Metazoa</taxon>
        <taxon>Chordata</taxon>
        <taxon>Craniata</taxon>
        <taxon>Vertebrata</taxon>
        <taxon>Euteleostomi</taxon>
        <taxon>Mammalia</taxon>
        <taxon>Eutheria</taxon>
        <taxon>Laurasiatheria</taxon>
        <taxon>Artiodactyla</taxon>
        <taxon>Whippomorpha</taxon>
        <taxon>Cetacea</taxon>
        <taxon>Mysticeti</taxon>
        <taxon>Balaenopteridae</taxon>
        <taxon>Balaenoptera</taxon>
    </lineage>
</organism>
<dbReference type="OrthoDB" id="9448383at2759"/>
<dbReference type="Gene3D" id="1.10.20.10">
    <property type="entry name" value="Histone, subunit A"/>
    <property type="match status" value="1"/>
</dbReference>
<name>A0A6A1QCA1_BALPH</name>
<dbReference type="AlphaFoldDB" id="A0A6A1QCA1"/>
<comment type="caution">
    <text evidence="1">The sequence shown here is derived from an EMBL/GenBank/DDBJ whole genome shotgun (WGS) entry which is preliminary data.</text>
</comment>
<keyword evidence="2" id="KW-1185">Reference proteome</keyword>
<dbReference type="GO" id="GO:0046982">
    <property type="term" value="F:protein heterodimerization activity"/>
    <property type="evidence" value="ECO:0007669"/>
    <property type="project" value="InterPro"/>
</dbReference>
<sequence length="160" mass="18352">MVFPRKKTKMYTLAKKKYECTSSALGKKRREKEAYFSYLGETLKQTHPDFSGCSWVLDALGFLENWRLEQISLEATRPSFDNHRKAVTGRELLEAVKQRSSLKSFWINEVFLNGPVVGNDCTCPPKLDASEGWVGDNVSKKYWLQQESWCSTPGLLVLCF</sequence>
<evidence type="ECO:0000313" key="1">
    <source>
        <dbReference type="EMBL" id="KAB0405217.1"/>
    </source>
</evidence>
<gene>
    <name evidence="1" type="ORF">E2I00_012136</name>
</gene>
<reference evidence="1 2" key="1">
    <citation type="journal article" date="2019" name="PLoS ONE">
        <title>Genomic analyses reveal an absence of contemporary introgressive admixture between fin whales and blue whales, despite known hybrids.</title>
        <authorList>
            <person name="Westbury M.V."/>
            <person name="Petersen B."/>
            <person name="Lorenzen E.D."/>
        </authorList>
    </citation>
    <scope>NUCLEOTIDE SEQUENCE [LARGE SCALE GENOMIC DNA]</scope>
    <source>
        <strain evidence="1">FinWhale-01</strain>
    </source>
</reference>
<dbReference type="SUPFAM" id="SSF47113">
    <property type="entry name" value="Histone-fold"/>
    <property type="match status" value="1"/>
</dbReference>
<evidence type="ECO:0000313" key="2">
    <source>
        <dbReference type="Proteomes" id="UP000437017"/>
    </source>
</evidence>
<evidence type="ECO:0008006" key="3">
    <source>
        <dbReference type="Google" id="ProtNLM"/>
    </source>
</evidence>
<accession>A0A6A1QCA1</accession>
<dbReference type="InterPro" id="IPR009072">
    <property type="entry name" value="Histone-fold"/>
</dbReference>
<protein>
    <recommendedName>
        <fullName evidence="3">Histone H2A/H2B/H3 domain-containing protein</fullName>
    </recommendedName>
</protein>
<dbReference type="Proteomes" id="UP000437017">
    <property type="component" value="Unassembled WGS sequence"/>
</dbReference>
<dbReference type="EMBL" id="SGJD01000430">
    <property type="protein sequence ID" value="KAB0405217.1"/>
    <property type="molecule type" value="Genomic_DNA"/>
</dbReference>
<proteinExistence type="predicted"/>